<protein>
    <recommendedName>
        <fullName evidence="14">Steroid C26-monooxygenase</fullName>
    </recommendedName>
    <alternativeName>
        <fullName evidence="15">Cholest-4-en-3-one C26-monooxygenase</fullName>
    </alternativeName>
    <alternativeName>
        <fullName evidence="17">Cholesterol C26-monooxygenase</fullName>
    </alternativeName>
    <alternativeName>
        <fullName evidence="16">Steroid C27-monooxygenase</fullName>
    </alternativeName>
</protein>
<evidence type="ECO:0000256" key="13">
    <source>
        <dbReference type="ARBA" id="ARBA00049645"/>
    </source>
</evidence>
<dbReference type="InterPro" id="IPR036396">
    <property type="entry name" value="Cyt_P450_sf"/>
</dbReference>
<evidence type="ECO:0000256" key="6">
    <source>
        <dbReference type="ARBA" id="ARBA00022963"/>
    </source>
</evidence>
<gene>
    <name evidence="19" type="primary">pksS</name>
    <name evidence="19" type="ORF">AELLOGFF_05634</name>
</gene>
<evidence type="ECO:0000256" key="4">
    <source>
        <dbReference type="ARBA" id="ARBA00022617"/>
    </source>
</evidence>
<evidence type="ECO:0000256" key="2">
    <source>
        <dbReference type="ARBA" id="ARBA00010617"/>
    </source>
</evidence>
<evidence type="ECO:0000313" key="20">
    <source>
        <dbReference type="Proteomes" id="UP000430146"/>
    </source>
</evidence>
<dbReference type="RefSeq" id="WP_234897656.1">
    <property type="nucleotide sequence ID" value="NZ_CACSIP010000037.1"/>
</dbReference>
<evidence type="ECO:0000313" key="19">
    <source>
        <dbReference type="EMBL" id="CAA0129982.1"/>
    </source>
</evidence>
<evidence type="ECO:0000256" key="9">
    <source>
        <dbReference type="ARBA" id="ARBA00023033"/>
    </source>
</evidence>
<proteinExistence type="inferred from homology"/>
<evidence type="ECO:0000256" key="11">
    <source>
        <dbReference type="ARBA" id="ARBA00023166"/>
    </source>
</evidence>
<dbReference type="PROSITE" id="PS00086">
    <property type="entry name" value="CYTOCHROME_P450"/>
    <property type="match status" value="1"/>
</dbReference>
<keyword evidence="3" id="KW-0153">Cholesterol metabolism</keyword>
<keyword evidence="8 18" id="KW-0408">Iron</keyword>
<keyword evidence="10" id="KW-0443">Lipid metabolism</keyword>
<reference evidence="19 20" key="1">
    <citation type="submission" date="2019-11" db="EMBL/GenBank/DDBJ databases">
        <authorList>
            <person name="Holert J."/>
        </authorList>
    </citation>
    <scope>NUCLEOTIDE SEQUENCE [LARGE SCALE GENOMIC DNA]</scope>
    <source>
        <strain evidence="19">BC8_1</strain>
    </source>
</reference>
<evidence type="ECO:0000256" key="17">
    <source>
        <dbReference type="ARBA" id="ARBA00083909"/>
    </source>
</evidence>
<evidence type="ECO:0000256" key="14">
    <source>
        <dbReference type="ARBA" id="ARBA00070775"/>
    </source>
</evidence>
<dbReference type="Pfam" id="PF00067">
    <property type="entry name" value="p450"/>
    <property type="match status" value="1"/>
</dbReference>
<name>A0A5S9R6K1_MYCVN</name>
<evidence type="ECO:0000256" key="8">
    <source>
        <dbReference type="ARBA" id="ARBA00023004"/>
    </source>
</evidence>
<dbReference type="Proteomes" id="UP000430146">
    <property type="component" value="Unassembled WGS sequence"/>
</dbReference>
<evidence type="ECO:0000256" key="12">
    <source>
        <dbReference type="ARBA" id="ARBA00023221"/>
    </source>
</evidence>
<dbReference type="PANTHER" id="PTHR46696:SF4">
    <property type="entry name" value="BIOTIN BIOSYNTHESIS CYTOCHROME P450"/>
    <property type="match status" value="1"/>
</dbReference>
<sequence>MSQPTATGTCPAATMDDLLALRPDVVRCPYAVYETARHDAPVEYSERLGGWVVTRHDDVLEVLRDATSYSNRLASGPSSVSGLAQKVLENESLPERTRVAAARRIELSKSRVLLFSDPPLHKRQRSLVNAGFTPRRVAELHDSVEELAHSLVDKMPETTAGFDIVPAFSTPIPMTVIATLLGVPPELMGMFKDWSNAFTRGVGALEHDNDAVVEIFDQVNAFYDYFTEEISKRQENPVDDLLSDLIAARLDGEEPLTLDEMLQMLVQFLVAGNETTTNLLTSAVWKLADDAVLQQRLREDPANLPLFVDEVLRLEAPVQGVWRVAVADTEIGGVRIPADGLIYLVTGSANRDSTAFEHPNELDIDNAGSRHLTFGRGEHVCLGMNLAKLEAKIALGVLLSRTKEVRIAKPDTDIPFHRSFVLHGIGSLPVTITRS</sequence>
<dbReference type="GO" id="GO:0036199">
    <property type="term" value="F:cholest-4-en-3-one 26-monooxygenase activity"/>
    <property type="evidence" value="ECO:0007669"/>
    <property type="project" value="TreeGrafter"/>
</dbReference>
<dbReference type="InterPro" id="IPR017972">
    <property type="entry name" value="Cyt_P450_CS"/>
</dbReference>
<keyword evidence="9 18" id="KW-0503">Monooxygenase</keyword>
<evidence type="ECO:0000256" key="1">
    <source>
        <dbReference type="ARBA" id="ARBA00001971"/>
    </source>
</evidence>
<dbReference type="GO" id="GO:0020037">
    <property type="term" value="F:heme binding"/>
    <property type="evidence" value="ECO:0007669"/>
    <property type="project" value="InterPro"/>
</dbReference>
<dbReference type="GO" id="GO:0008395">
    <property type="term" value="F:steroid hydroxylase activity"/>
    <property type="evidence" value="ECO:0007669"/>
    <property type="project" value="TreeGrafter"/>
</dbReference>
<keyword evidence="12" id="KW-0753">Steroid metabolism</keyword>
<dbReference type="GO" id="GO:0006707">
    <property type="term" value="P:cholesterol catabolic process"/>
    <property type="evidence" value="ECO:0007669"/>
    <property type="project" value="TreeGrafter"/>
</dbReference>
<dbReference type="PANTHER" id="PTHR46696">
    <property type="entry name" value="P450, PUTATIVE (EUROFUNG)-RELATED"/>
    <property type="match status" value="1"/>
</dbReference>
<accession>A0A5S9R6K1</accession>
<evidence type="ECO:0000256" key="3">
    <source>
        <dbReference type="ARBA" id="ARBA00022548"/>
    </source>
</evidence>
<dbReference type="GO" id="GO:0005506">
    <property type="term" value="F:iron ion binding"/>
    <property type="evidence" value="ECO:0007669"/>
    <property type="project" value="InterPro"/>
</dbReference>
<evidence type="ECO:0000256" key="15">
    <source>
        <dbReference type="ARBA" id="ARBA00079588"/>
    </source>
</evidence>
<dbReference type="Gene3D" id="1.10.630.10">
    <property type="entry name" value="Cytochrome P450"/>
    <property type="match status" value="1"/>
</dbReference>
<keyword evidence="7 18" id="KW-0560">Oxidoreductase</keyword>
<keyword evidence="6" id="KW-0442">Lipid degradation</keyword>
<dbReference type="InterPro" id="IPR002397">
    <property type="entry name" value="Cyt_P450_B"/>
</dbReference>
<evidence type="ECO:0000256" key="10">
    <source>
        <dbReference type="ARBA" id="ARBA00023098"/>
    </source>
</evidence>
<dbReference type="SUPFAM" id="SSF48264">
    <property type="entry name" value="Cytochrome P450"/>
    <property type="match status" value="1"/>
</dbReference>
<keyword evidence="20" id="KW-1185">Reference proteome</keyword>
<comment type="pathway">
    <text evidence="13">Steroid metabolism; cholesterol degradation.</text>
</comment>
<organism evidence="19 20">
    <name type="scientific">Mycolicibacterium vanbaalenii</name>
    <name type="common">Mycobacterium vanbaalenii</name>
    <dbReference type="NCBI Taxonomy" id="110539"/>
    <lineage>
        <taxon>Bacteria</taxon>
        <taxon>Bacillati</taxon>
        <taxon>Actinomycetota</taxon>
        <taxon>Actinomycetes</taxon>
        <taxon>Mycobacteriales</taxon>
        <taxon>Mycobacteriaceae</taxon>
        <taxon>Mycolicibacterium</taxon>
    </lineage>
</organism>
<keyword evidence="4 18" id="KW-0349">Heme</keyword>
<keyword evidence="11" id="KW-1207">Sterol metabolism</keyword>
<evidence type="ECO:0000256" key="18">
    <source>
        <dbReference type="RuleBase" id="RU000461"/>
    </source>
</evidence>
<dbReference type="EMBL" id="CACSIP010000037">
    <property type="protein sequence ID" value="CAA0129982.1"/>
    <property type="molecule type" value="Genomic_DNA"/>
</dbReference>
<dbReference type="PRINTS" id="PR00385">
    <property type="entry name" value="P450"/>
</dbReference>
<evidence type="ECO:0000256" key="5">
    <source>
        <dbReference type="ARBA" id="ARBA00022723"/>
    </source>
</evidence>
<evidence type="ECO:0000256" key="16">
    <source>
        <dbReference type="ARBA" id="ARBA00082981"/>
    </source>
</evidence>
<dbReference type="PRINTS" id="PR00359">
    <property type="entry name" value="BP450"/>
</dbReference>
<comment type="similarity">
    <text evidence="2 18">Belongs to the cytochrome P450 family.</text>
</comment>
<comment type="cofactor">
    <cofactor evidence="1">
        <name>heme</name>
        <dbReference type="ChEBI" id="CHEBI:30413"/>
    </cofactor>
</comment>
<dbReference type="InterPro" id="IPR001128">
    <property type="entry name" value="Cyt_P450"/>
</dbReference>
<keyword evidence="5 18" id="KW-0479">Metal-binding</keyword>
<dbReference type="FunFam" id="1.10.630.10:FF:000018">
    <property type="entry name" value="Cytochrome P450 monooxygenase"/>
    <property type="match status" value="1"/>
</dbReference>
<evidence type="ECO:0000256" key="7">
    <source>
        <dbReference type="ARBA" id="ARBA00023002"/>
    </source>
</evidence>
<dbReference type="AlphaFoldDB" id="A0A5S9R6K1"/>